<evidence type="ECO:0000256" key="1">
    <source>
        <dbReference type="SAM" id="MobiDB-lite"/>
    </source>
</evidence>
<dbReference type="EMBL" id="NIVC01000221">
    <property type="protein sequence ID" value="PAA87696.1"/>
    <property type="molecule type" value="Genomic_DNA"/>
</dbReference>
<proteinExistence type="predicted"/>
<sequence length="51" mass="5351">MAHIRRAASVPSSPPEQTQSSRPLLARSLSAGVTQTTPPAQLLDVMDPVLA</sequence>
<evidence type="ECO:0000313" key="2">
    <source>
        <dbReference type="EMBL" id="PAA87696.1"/>
    </source>
</evidence>
<name>A0A267GNU7_9PLAT</name>
<feature type="region of interest" description="Disordered" evidence="1">
    <location>
        <begin position="1"/>
        <end position="51"/>
    </location>
</feature>
<dbReference type="Proteomes" id="UP000215902">
    <property type="component" value="Unassembled WGS sequence"/>
</dbReference>
<reference evidence="2 3" key="1">
    <citation type="submission" date="2017-06" db="EMBL/GenBank/DDBJ databases">
        <title>A platform for efficient transgenesis in Macrostomum lignano, a flatworm model organism for stem cell research.</title>
        <authorList>
            <person name="Berezikov E."/>
        </authorList>
    </citation>
    <scope>NUCLEOTIDE SEQUENCE [LARGE SCALE GENOMIC DNA]</scope>
    <source>
        <strain evidence="2">DV1</strain>
        <tissue evidence="2">Whole organism</tissue>
    </source>
</reference>
<organism evidence="2 3">
    <name type="scientific">Macrostomum lignano</name>
    <dbReference type="NCBI Taxonomy" id="282301"/>
    <lineage>
        <taxon>Eukaryota</taxon>
        <taxon>Metazoa</taxon>
        <taxon>Spiralia</taxon>
        <taxon>Lophotrochozoa</taxon>
        <taxon>Platyhelminthes</taxon>
        <taxon>Rhabditophora</taxon>
        <taxon>Macrostomorpha</taxon>
        <taxon>Macrostomida</taxon>
        <taxon>Macrostomidae</taxon>
        <taxon>Macrostomum</taxon>
    </lineage>
</organism>
<feature type="non-terminal residue" evidence="2">
    <location>
        <position position="51"/>
    </location>
</feature>
<comment type="caution">
    <text evidence="2">The sequence shown here is derived from an EMBL/GenBank/DDBJ whole genome shotgun (WGS) entry which is preliminary data.</text>
</comment>
<dbReference type="AlphaFoldDB" id="A0A267GNU7"/>
<gene>
    <name evidence="2" type="ORF">BOX15_Mlig030720g11</name>
</gene>
<evidence type="ECO:0000313" key="3">
    <source>
        <dbReference type="Proteomes" id="UP000215902"/>
    </source>
</evidence>
<protein>
    <submittedName>
        <fullName evidence="2">Uncharacterized protein</fullName>
    </submittedName>
</protein>
<keyword evidence="3" id="KW-1185">Reference proteome</keyword>
<accession>A0A267GNU7</accession>
<feature type="compositionally biased region" description="Low complexity" evidence="1">
    <location>
        <begin position="20"/>
        <end position="31"/>
    </location>
</feature>